<dbReference type="InterPro" id="IPR010261">
    <property type="entry name" value="Tir_chaperone"/>
</dbReference>
<dbReference type="AlphaFoldDB" id="A0A378YTY9"/>
<proteinExistence type="predicted"/>
<dbReference type="Pfam" id="PF05932">
    <property type="entry name" value="CesT"/>
    <property type="match status" value="1"/>
</dbReference>
<dbReference type="RefSeq" id="WP_023597389.1">
    <property type="nucleotide sequence ID" value="NZ_CP009553.3"/>
</dbReference>
<accession>A0A378YTY9</accession>
<dbReference type="SUPFAM" id="SSF69635">
    <property type="entry name" value="Type III secretory system chaperone-like"/>
    <property type="match status" value="1"/>
</dbReference>
<organism evidence="1 2">
    <name type="scientific">Pandoraea pnomenusa</name>
    <dbReference type="NCBI Taxonomy" id="93220"/>
    <lineage>
        <taxon>Bacteria</taxon>
        <taxon>Pseudomonadati</taxon>
        <taxon>Pseudomonadota</taxon>
        <taxon>Betaproteobacteria</taxon>
        <taxon>Burkholderiales</taxon>
        <taxon>Burkholderiaceae</taxon>
        <taxon>Pandoraea</taxon>
    </lineage>
</organism>
<dbReference type="KEGG" id="ppnm:LV28_19530"/>
<dbReference type="CDD" id="cd16364">
    <property type="entry name" value="T3SC_I-like"/>
    <property type="match status" value="1"/>
</dbReference>
<dbReference type="GO" id="GO:0030254">
    <property type="term" value="P:protein secretion by the type III secretion system"/>
    <property type="evidence" value="ECO:0007669"/>
    <property type="project" value="InterPro"/>
</dbReference>
<sequence length="157" mass="16879">MMIDELITQIGSVIGLPTLKLDERGLACVRIQDAPDLNLEYDEAAQCLHLYSVVGTVGQHSPASMLTSLLVANAFGARTGGSTLGIDDLNGDLVLSTRIETSQMPPTTLLNILERFVHNAEQWTRRIANGNLDGDDEFATSSPMPDAPQMAVGGQWV</sequence>
<protein>
    <submittedName>
        <fullName evidence="1">Chaperone protein SicP</fullName>
    </submittedName>
</protein>
<dbReference type="OrthoDB" id="8656820at2"/>
<name>A0A378YTY9_9BURK</name>
<dbReference type="Proteomes" id="UP000254573">
    <property type="component" value="Unassembled WGS sequence"/>
</dbReference>
<dbReference type="EMBL" id="UGSG01000001">
    <property type="protein sequence ID" value="SUA80645.1"/>
    <property type="molecule type" value="Genomic_DNA"/>
</dbReference>
<reference evidence="1 2" key="1">
    <citation type="submission" date="2018-06" db="EMBL/GenBank/DDBJ databases">
        <authorList>
            <consortium name="Pathogen Informatics"/>
            <person name="Doyle S."/>
        </authorList>
    </citation>
    <scope>NUCLEOTIDE SEQUENCE [LARGE SCALE GENOMIC DNA]</scope>
    <source>
        <strain evidence="1 2">NCTC13160</strain>
    </source>
</reference>
<dbReference type="Gene3D" id="3.30.1460.10">
    <property type="match status" value="1"/>
</dbReference>
<gene>
    <name evidence="1" type="ORF">NCTC13160_03853</name>
</gene>
<evidence type="ECO:0000313" key="1">
    <source>
        <dbReference type="EMBL" id="SUA80645.1"/>
    </source>
</evidence>
<evidence type="ECO:0000313" key="2">
    <source>
        <dbReference type="Proteomes" id="UP000254573"/>
    </source>
</evidence>